<dbReference type="AlphaFoldDB" id="A0A5M9ITA6"/>
<evidence type="ECO:0000313" key="3">
    <source>
        <dbReference type="EMBL" id="KAA8559932.1"/>
    </source>
</evidence>
<dbReference type="EMBL" id="VTFH01000002">
    <property type="protein sequence ID" value="KAA8559932.1"/>
    <property type="molecule type" value="Genomic_DNA"/>
</dbReference>
<dbReference type="EMBL" id="VTFH01000002">
    <property type="protein sequence ID" value="KAA8559933.1"/>
    <property type="molecule type" value="Genomic_DNA"/>
</dbReference>
<evidence type="ECO:0000313" key="5">
    <source>
        <dbReference type="Proteomes" id="UP000323425"/>
    </source>
</evidence>
<protein>
    <submittedName>
        <fullName evidence="2">Uncharacterized protein</fullName>
    </submittedName>
</protein>
<dbReference type="EMBL" id="VTFH01000002">
    <property type="protein sequence ID" value="KAA8559931.1"/>
    <property type="molecule type" value="Genomic_DNA"/>
</dbReference>
<evidence type="ECO:0000313" key="2">
    <source>
        <dbReference type="EMBL" id="KAA8559931.1"/>
    </source>
</evidence>
<sequence>MQLFSRGFWRMGTLERGEATPVSVMEMATA</sequence>
<name>A0A5M9ITA6_9PSED</name>
<dbReference type="EMBL" id="VTFH01000002">
    <property type="protein sequence ID" value="KAA8559930.1"/>
    <property type="molecule type" value="Genomic_DNA"/>
</dbReference>
<dbReference type="Proteomes" id="UP000323425">
    <property type="component" value="Unassembled WGS sequence"/>
</dbReference>
<comment type="caution">
    <text evidence="2">The sequence shown here is derived from an EMBL/GenBank/DDBJ whole genome shotgun (WGS) entry which is preliminary data.</text>
</comment>
<reference evidence="2 5" key="1">
    <citation type="journal article" date="2018" name="Plant Biotechnol. Rep.">
        <title>Diversity and antifungal activity of endophytic bacteria associated with Panax ginseng seedlings.</title>
        <authorList>
            <person name="Park J.M."/>
            <person name="Hong C.E."/>
            <person name="Jo S.H."/>
        </authorList>
    </citation>
    <scope>NUCLEOTIDE SEQUENCE [LARGE SCALE GENOMIC DNA]</scope>
    <source>
        <strain evidence="2 5">PgKB38</strain>
    </source>
</reference>
<evidence type="ECO:0000313" key="4">
    <source>
        <dbReference type="EMBL" id="KAA8559933.1"/>
    </source>
</evidence>
<proteinExistence type="predicted"/>
<evidence type="ECO:0000313" key="1">
    <source>
        <dbReference type="EMBL" id="KAA8559930.1"/>
    </source>
</evidence>
<organism evidence="2 5">
    <name type="scientific">Pseudomonas extremaustralis</name>
    <dbReference type="NCBI Taxonomy" id="359110"/>
    <lineage>
        <taxon>Bacteria</taxon>
        <taxon>Pseudomonadati</taxon>
        <taxon>Pseudomonadota</taxon>
        <taxon>Gammaproteobacteria</taxon>
        <taxon>Pseudomonadales</taxon>
        <taxon>Pseudomonadaceae</taxon>
        <taxon>Pseudomonas</taxon>
    </lineage>
</organism>
<reference evidence="2" key="2">
    <citation type="submission" date="2019-08" db="EMBL/GenBank/DDBJ databases">
        <authorList>
            <person name="Park J.M."/>
            <person name="Hong C.E."/>
            <person name="Jo S.H."/>
        </authorList>
    </citation>
    <scope>NUCLEOTIDE SEQUENCE</scope>
    <source>
        <strain evidence="2">PgKB38</strain>
    </source>
</reference>
<accession>A0A5M9ITA6</accession>
<gene>
    <name evidence="1" type="ORF">FX985_06313</name>
    <name evidence="2" type="ORF">FX985_06314</name>
    <name evidence="3" type="ORF">FX985_06315</name>
    <name evidence="4" type="ORF">FX985_06316</name>
</gene>